<proteinExistence type="predicted"/>
<evidence type="ECO:0000313" key="2">
    <source>
        <dbReference type="EMBL" id="KAL2815810.1"/>
    </source>
</evidence>
<dbReference type="Proteomes" id="UP001610335">
    <property type="component" value="Unassembled WGS sequence"/>
</dbReference>
<accession>A0ABR4HK06</accession>
<dbReference type="EMBL" id="JBFXLS010000108">
    <property type="protein sequence ID" value="KAL2815810.1"/>
    <property type="molecule type" value="Genomic_DNA"/>
</dbReference>
<feature type="signal peptide" evidence="1">
    <location>
        <begin position="1"/>
        <end position="20"/>
    </location>
</feature>
<organism evidence="2 3">
    <name type="scientific">Aspergillus cavernicola</name>
    <dbReference type="NCBI Taxonomy" id="176166"/>
    <lineage>
        <taxon>Eukaryota</taxon>
        <taxon>Fungi</taxon>
        <taxon>Dikarya</taxon>
        <taxon>Ascomycota</taxon>
        <taxon>Pezizomycotina</taxon>
        <taxon>Eurotiomycetes</taxon>
        <taxon>Eurotiomycetidae</taxon>
        <taxon>Eurotiales</taxon>
        <taxon>Aspergillaceae</taxon>
        <taxon>Aspergillus</taxon>
        <taxon>Aspergillus subgen. Nidulantes</taxon>
    </lineage>
</organism>
<gene>
    <name evidence="2" type="ORF">BDW59DRAFT_153619</name>
</gene>
<evidence type="ECO:0000256" key="1">
    <source>
        <dbReference type="SAM" id="SignalP"/>
    </source>
</evidence>
<keyword evidence="1" id="KW-0732">Signal</keyword>
<comment type="caution">
    <text evidence="2">The sequence shown here is derived from an EMBL/GenBank/DDBJ whole genome shotgun (WGS) entry which is preliminary data.</text>
</comment>
<feature type="chain" id="PRO_5045477887" evidence="1">
    <location>
        <begin position="21"/>
        <end position="108"/>
    </location>
</feature>
<reference evidence="2 3" key="1">
    <citation type="submission" date="2024-07" db="EMBL/GenBank/DDBJ databases">
        <title>Section-level genome sequencing and comparative genomics of Aspergillus sections Usti and Cavernicolus.</title>
        <authorList>
            <consortium name="Lawrence Berkeley National Laboratory"/>
            <person name="Nybo J.L."/>
            <person name="Vesth T.C."/>
            <person name="Theobald S."/>
            <person name="Frisvad J.C."/>
            <person name="Larsen T.O."/>
            <person name="Kjaerboelling I."/>
            <person name="Rothschild-Mancinelli K."/>
            <person name="Lyhne E.K."/>
            <person name="Kogle M.E."/>
            <person name="Barry K."/>
            <person name="Clum A."/>
            <person name="Na H."/>
            <person name="Ledsgaard L."/>
            <person name="Lin J."/>
            <person name="Lipzen A."/>
            <person name="Kuo A."/>
            <person name="Riley R."/>
            <person name="Mondo S."/>
            <person name="LaButti K."/>
            <person name="Haridas S."/>
            <person name="Pangalinan J."/>
            <person name="Salamov A.A."/>
            <person name="Simmons B.A."/>
            <person name="Magnuson J.K."/>
            <person name="Chen J."/>
            <person name="Drula E."/>
            <person name="Henrissat B."/>
            <person name="Wiebenga A."/>
            <person name="Lubbers R.J."/>
            <person name="Gomes A.C."/>
            <person name="Makela M.R."/>
            <person name="Stajich J."/>
            <person name="Grigoriev I.V."/>
            <person name="Mortensen U.H."/>
            <person name="De vries R.P."/>
            <person name="Baker S.E."/>
            <person name="Andersen M.R."/>
        </authorList>
    </citation>
    <scope>NUCLEOTIDE SEQUENCE [LARGE SCALE GENOMIC DNA]</scope>
    <source>
        <strain evidence="2 3">CBS 600.67</strain>
    </source>
</reference>
<evidence type="ECO:0000313" key="3">
    <source>
        <dbReference type="Proteomes" id="UP001610335"/>
    </source>
</evidence>
<keyword evidence="3" id="KW-1185">Reference proteome</keyword>
<protein>
    <submittedName>
        <fullName evidence="2">Uncharacterized protein</fullName>
    </submittedName>
</protein>
<name>A0ABR4HK06_9EURO</name>
<sequence>MKITVLRAMLLAALSPAVLGQEGESYGAINFYGPDINDAYAAASVCLDLGNDSPQSVSTIQIQGPTALQCTFYSEFECEGEQITLGPGGHGFNTELLVVGSWQCTLSA</sequence>